<dbReference type="InterPro" id="IPR015422">
    <property type="entry name" value="PyrdxlP-dep_Trfase_small"/>
</dbReference>
<proteinExistence type="predicted"/>
<accession>V7I577</accession>
<comment type="caution">
    <text evidence="3">The sequence shown here is derived from an EMBL/GenBank/DDBJ whole genome shotgun (WGS) entry which is preliminary data.</text>
</comment>
<dbReference type="STRING" id="994573.T472_0206635"/>
<dbReference type="InterPro" id="IPR015424">
    <property type="entry name" value="PyrdxlP-dep_Trfase"/>
</dbReference>
<evidence type="ECO:0000313" key="3">
    <source>
        <dbReference type="EMBL" id="ETA81400.1"/>
    </source>
</evidence>
<dbReference type="eggNOG" id="COG1168">
    <property type="taxonomic scope" value="Bacteria"/>
</dbReference>
<organism evidence="3 4">
    <name type="scientific">Youngiibacter fragilis 232.1</name>
    <dbReference type="NCBI Taxonomy" id="994573"/>
    <lineage>
        <taxon>Bacteria</taxon>
        <taxon>Bacillati</taxon>
        <taxon>Bacillota</taxon>
        <taxon>Clostridia</taxon>
        <taxon>Eubacteriales</taxon>
        <taxon>Clostridiaceae</taxon>
        <taxon>Youngiibacter</taxon>
    </lineage>
</organism>
<evidence type="ECO:0008006" key="5">
    <source>
        <dbReference type="Google" id="ProtNLM"/>
    </source>
</evidence>
<reference evidence="3 4" key="1">
    <citation type="journal article" date="2014" name="Genome Announc.">
        <title>Genome Sequence of Youngiibacter fragilis, the Type Strain of the Genus Youngiibacter.</title>
        <authorList>
            <person name="Wawrik C.B."/>
            <person name="Callaghan A.V."/>
            <person name="Stamps B.W."/>
            <person name="Wawrik B."/>
        </authorList>
    </citation>
    <scope>NUCLEOTIDE SEQUENCE [LARGE SCALE GENOMIC DNA]</scope>
    <source>
        <strain evidence="3 4">232.1</strain>
    </source>
</reference>
<evidence type="ECO:0000256" key="1">
    <source>
        <dbReference type="ARBA" id="ARBA00001933"/>
    </source>
</evidence>
<dbReference type="AlphaFoldDB" id="V7I577"/>
<dbReference type="RefSeq" id="WP_023386361.1">
    <property type="nucleotide sequence ID" value="NZ_AXUN02000116.1"/>
</dbReference>
<dbReference type="InterPro" id="IPR051798">
    <property type="entry name" value="Class-II_PLP-Dep_Aminotrans"/>
</dbReference>
<comment type="cofactor">
    <cofactor evidence="1">
        <name>pyridoxal 5'-phosphate</name>
        <dbReference type="ChEBI" id="CHEBI:597326"/>
    </cofactor>
</comment>
<dbReference type="Proteomes" id="UP000017747">
    <property type="component" value="Unassembled WGS sequence"/>
</dbReference>
<keyword evidence="4" id="KW-1185">Reference proteome</keyword>
<name>V7I577_9CLOT</name>
<evidence type="ECO:0000256" key="2">
    <source>
        <dbReference type="ARBA" id="ARBA00022898"/>
    </source>
</evidence>
<dbReference type="Gene3D" id="3.90.1150.10">
    <property type="entry name" value="Aspartate Aminotransferase, domain 1"/>
    <property type="match status" value="1"/>
</dbReference>
<keyword evidence="2" id="KW-0663">Pyridoxal phosphate</keyword>
<gene>
    <name evidence="3" type="ORF">T472_0206635</name>
</gene>
<dbReference type="EMBL" id="AXUN02000116">
    <property type="protein sequence ID" value="ETA81400.1"/>
    <property type="molecule type" value="Genomic_DNA"/>
</dbReference>
<evidence type="ECO:0000313" key="4">
    <source>
        <dbReference type="Proteomes" id="UP000017747"/>
    </source>
</evidence>
<protein>
    <recommendedName>
        <fullName evidence="5">Aminotransferase class I/classII domain-containing protein</fullName>
    </recommendedName>
</protein>
<dbReference type="SUPFAM" id="SSF53383">
    <property type="entry name" value="PLP-dependent transferases"/>
    <property type="match status" value="1"/>
</dbReference>
<dbReference type="PANTHER" id="PTHR43525:SF1">
    <property type="entry name" value="PROTEIN MALY"/>
    <property type="match status" value="1"/>
</dbReference>
<sequence>MDFRALGLEKNELEKLMHMEAEVFFDEGYVFGIAGAGFERMSIACPTHVMVEGLERVLEAVEKIRKSMTATA</sequence>
<dbReference type="PANTHER" id="PTHR43525">
    <property type="entry name" value="PROTEIN MALY"/>
    <property type="match status" value="1"/>
</dbReference>